<dbReference type="InterPro" id="IPR036761">
    <property type="entry name" value="TTHA0802/YceI-like_sf"/>
</dbReference>
<feature type="domain" description="Lipid/polyisoprenoid-binding YceI-like" evidence="2">
    <location>
        <begin position="42"/>
        <end position="205"/>
    </location>
</feature>
<protein>
    <submittedName>
        <fullName evidence="3">Polyisoprenoid-binding protein YceI</fullName>
    </submittedName>
</protein>
<evidence type="ECO:0000256" key="1">
    <source>
        <dbReference type="SAM" id="SignalP"/>
    </source>
</evidence>
<evidence type="ECO:0000313" key="4">
    <source>
        <dbReference type="Proteomes" id="UP000552700"/>
    </source>
</evidence>
<organism evidence="3 4">
    <name type="scientific">Sphingobium subterraneum</name>
    <dbReference type="NCBI Taxonomy" id="627688"/>
    <lineage>
        <taxon>Bacteria</taxon>
        <taxon>Pseudomonadati</taxon>
        <taxon>Pseudomonadota</taxon>
        <taxon>Alphaproteobacteria</taxon>
        <taxon>Sphingomonadales</taxon>
        <taxon>Sphingomonadaceae</taxon>
        <taxon>Sphingobium</taxon>
    </lineage>
</organism>
<sequence>MRTLPIAAIAAIGLFTSAALVAQAGAPATPGAADPARVTGGTYAVDPGHTQVLFAYNHMGITNNVGVIAMPTGSLTLDPKKPADAKVSISFPVANIRTGIAKLDEHLMSAQFFDAAKFPNATFESTSVKIDGTDADITGNLTIHGVTKPVTLDASFVGAGTNPMSKKEMIGFSATAAIKRSDFGLGMAVPMVGDAVELKIVAEFDK</sequence>
<comment type="caution">
    <text evidence="3">The sequence shown here is derived from an EMBL/GenBank/DDBJ whole genome shotgun (WGS) entry which is preliminary data.</text>
</comment>
<evidence type="ECO:0000259" key="2">
    <source>
        <dbReference type="SMART" id="SM00867"/>
    </source>
</evidence>
<dbReference type="SUPFAM" id="SSF101874">
    <property type="entry name" value="YceI-like"/>
    <property type="match status" value="1"/>
</dbReference>
<dbReference type="InterPro" id="IPR007372">
    <property type="entry name" value="Lipid/polyisoprenoid-bd_YceI"/>
</dbReference>
<dbReference type="SMART" id="SM00867">
    <property type="entry name" value="YceI"/>
    <property type="match status" value="1"/>
</dbReference>
<dbReference type="PANTHER" id="PTHR34406:SF1">
    <property type="entry name" value="PROTEIN YCEI"/>
    <property type="match status" value="1"/>
</dbReference>
<name>A0A841J8G1_9SPHN</name>
<dbReference type="Pfam" id="PF04264">
    <property type="entry name" value="YceI"/>
    <property type="match status" value="1"/>
</dbReference>
<proteinExistence type="predicted"/>
<reference evidence="3 4" key="1">
    <citation type="submission" date="2020-08" db="EMBL/GenBank/DDBJ databases">
        <title>Genomic Encyclopedia of Type Strains, Phase IV (KMG-IV): sequencing the most valuable type-strain genomes for metagenomic binning, comparative biology and taxonomic classification.</title>
        <authorList>
            <person name="Goeker M."/>
        </authorList>
    </citation>
    <scope>NUCLEOTIDE SEQUENCE [LARGE SCALE GENOMIC DNA]</scope>
    <source>
        <strain evidence="3 4">DSM 102255</strain>
    </source>
</reference>
<dbReference type="EMBL" id="JACIJP010000004">
    <property type="protein sequence ID" value="MBB6124805.1"/>
    <property type="molecule type" value="Genomic_DNA"/>
</dbReference>
<feature type="signal peptide" evidence="1">
    <location>
        <begin position="1"/>
        <end position="22"/>
    </location>
</feature>
<dbReference type="PANTHER" id="PTHR34406">
    <property type="entry name" value="PROTEIN YCEI"/>
    <property type="match status" value="1"/>
</dbReference>
<dbReference type="AlphaFoldDB" id="A0A841J8G1"/>
<keyword evidence="1" id="KW-0732">Signal</keyword>
<evidence type="ECO:0000313" key="3">
    <source>
        <dbReference type="EMBL" id="MBB6124805.1"/>
    </source>
</evidence>
<feature type="chain" id="PRO_5032700013" evidence="1">
    <location>
        <begin position="23"/>
        <end position="206"/>
    </location>
</feature>
<dbReference type="Gene3D" id="2.40.128.110">
    <property type="entry name" value="Lipid/polyisoprenoid-binding, YceI-like"/>
    <property type="match status" value="1"/>
</dbReference>
<dbReference type="Proteomes" id="UP000552700">
    <property type="component" value="Unassembled WGS sequence"/>
</dbReference>
<gene>
    <name evidence="3" type="ORF">FHS92_002558</name>
</gene>
<accession>A0A841J8G1</accession>
<keyword evidence="4" id="KW-1185">Reference proteome</keyword>
<dbReference type="RefSeq" id="WP_184081107.1">
    <property type="nucleotide sequence ID" value="NZ_JACIJP010000004.1"/>
</dbReference>